<dbReference type="Proteomes" id="UP001155220">
    <property type="component" value="Unassembled WGS sequence"/>
</dbReference>
<evidence type="ECO:0000313" key="4">
    <source>
        <dbReference type="EMBL" id="MCP3056037.1"/>
    </source>
</evidence>
<keyword evidence="5" id="KW-1185">Reference proteome</keyword>
<evidence type="ECO:0000259" key="3">
    <source>
        <dbReference type="Pfam" id="PF08543"/>
    </source>
</evidence>
<dbReference type="GO" id="GO:0009228">
    <property type="term" value="P:thiamine biosynthetic process"/>
    <property type="evidence" value="ECO:0007669"/>
    <property type="project" value="InterPro"/>
</dbReference>
<dbReference type="Pfam" id="PF08543">
    <property type="entry name" value="Phos_pyr_kin"/>
    <property type="match status" value="1"/>
</dbReference>
<dbReference type="RefSeq" id="WP_253964864.1">
    <property type="nucleotide sequence ID" value="NZ_JALHBS010000080.1"/>
</dbReference>
<reference evidence="4" key="1">
    <citation type="submission" date="2022-03" db="EMBL/GenBank/DDBJ databases">
        <title>Aurantimonas Liuensis sp. Nov., isolated from the hadal seawater of the Mariana Trench.</title>
        <authorList>
            <person name="Liu R."/>
        </authorList>
    </citation>
    <scope>NUCLEOTIDE SEQUENCE</scope>
    <source>
        <strain evidence="4">LRZ36</strain>
    </source>
</reference>
<proteinExistence type="predicted"/>
<dbReference type="InterPro" id="IPR029056">
    <property type="entry name" value="Ribokinase-like"/>
</dbReference>
<dbReference type="InterPro" id="IPR004399">
    <property type="entry name" value="HMP/HMP-P_kinase_dom"/>
</dbReference>
<dbReference type="PANTHER" id="PTHR20858">
    <property type="entry name" value="PHOSPHOMETHYLPYRIMIDINE KINASE"/>
    <property type="match status" value="1"/>
</dbReference>
<dbReference type="GO" id="GO:0008972">
    <property type="term" value="F:phosphomethylpyrimidine kinase activity"/>
    <property type="evidence" value="ECO:0007669"/>
    <property type="project" value="InterPro"/>
</dbReference>
<dbReference type="GO" id="GO:0008902">
    <property type="term" value="F:hydroxymethylpyrimidine kinase activity"/>
    <property type="evidence" value="ECO:0007669"/>
    <property type="project" value="UniProtKB-EC"/>
</dbReference>
<sequence>MDRVDASLASSGCDGRARVTVGRPVVLAIAGSDSSGGAGIAADIRAAQDLGATLRFALTAVTAQSDRQVTAIHPVPLDTLREQIRVALQDGTVGAIKIGMLGSAAAIETVADLLARYPALPVVLDPVVASSSGRRLLDPAAMSVLIARMLPLATLLTPNLPELEILARAVAGVEPPPALSEQAEIMLAAGTKAVLAKGGHDRGDDAVDRLFQSGDGEPNHFISKRLPVAMRGSGCMLSTAICVALAQGDSLAASCRRGKSQMTTWFERMERMPIEA</sequence>
<evidence type="ECO:0000256" key="2">
    <source>
        <dbReference type="ARBA" id="ARBA00012135"/>
    </source>
</evidence>
<keyword evidence="4" id="KW-0808">Transferase</keyword>
<protein>
    <recommendedName>
        <fullName evidence="2">hydroxymethylpyrimidine kinase</fullName>
        <ecNumber evidence="2">2.7.1.49</ecNumber>
    </recommendedName>
</protein>
<accession>A0A9X2KIX1</accession>
<organism evidence="4 5">
    <name type="scientific">Aurantimonas marianensis</name>
    <dbReference type="NCBI Taxonomy" id="2920428"/>
    <lineage>
        <taxon>Bacteria</taxon>
        <taxon>Pseudomonadati</taxon>
        <taxon>Pseudomonadota</taxon>
        <taxon>Alphaproteobacteria</taxon>
        <taxon>Hyphomicrobiales</taxon>
        <taxon>Aurantimonadaceae</taxon>
        <taxon>Aurantimonas</taxon>
    </lineage>
</organism>
<comment type="caution">
    <text evidence="4">The sequence shown here is derived from an EMBL/GenBank/DDBJ whole genome shotgun (WGS) entry which is preliminary data.</text>
</comment>
<dbReference type="InterPro" id="IPR013749">
    <property type="entry name" value="PM/HMP-P_kinase-1"/>
</dbReference>
<dbReference type="EMBL" id="JALHBS010000080">
    <property type="protein sequence ID" value="MCP3056037.1"/>
    <property type="molecule type" value="Genomic_DNA"/>
</dbReference>
<feature type="domain" description="Pyridoxamine kinase/Phosphomethylpyrimidine kinase" evidence="3">
    <location>
        <begin position="33"/>
        <end position="263"/>
    </location>
</feature>
<evidence type="ECO:0000313" key="5">
    <source>
        <dbReference type="Proteomes" id="UP001155220"/>
    </source>
</evidence>
<keyword evidence="4" id="KW-0418">Kinase</keyword>
<dbReference type="AlphaFoldDB" id="A0A9X2KIX1"/>
<evidence type="ECO:0000256" key="1">
    <source>
        <dbReference type="ARBA" id="ARBA00004948"/>
    </source>
</evidence>
<dbReference type="Gene3D" id="3.40.1190.20">
    <property type="match status" value="1"/>
</dbReference>
<dbReference type="EC" id="2.7.1.49" evidence="2"/>
<comment type="pathway">
    <text evidence="1">Cofactor biosynthesis; thiamine diphosphate biosynthesis.</text>
</comment>
<dbReference type="GO" id="GO:0005829">
    <property type="term" value="C:cytosol"/>
    <property type="evidence" value="ECO:0007669"/>
    <property type="project" value="TreeGrafter"/>
</dbReference>
<gene>
    <name evidence="4" type="ORF">MJ956_12915</name>
</gene>
<dbReference type="CDD" id="cd01169">
    <property type="entry name" value="HMPP_kinase"/>
    <property type="match status" value="1"/>
</dbReference>
<dbReference type="SUPFAM" id="SSF53613">
    <property type="entry name" value="Ribokinase-like"/>
    <property type="match status" value="1"/>
</dbReference>
<name>A0A9X2KIX1_9HYPH</name>
<dbReference type="PANTHER" id="PTHR20858:SF17">
    <property type="entry name" value="HYDROXYMETHYLPYRIMIDINE_PHOSPHOMETHYLPYRIMIDINE KINASE THI20-RELATED"/>
    <property type="match status" value="1"/>
</dbReference>